<dbReference type="InterPro" id="IPR036220">
    <property type="entry name" value="UDP-Glc/GDP-Man_DH_C_sf"/>
</dbReference>
<evidence type="ECO:0000259" key="3">
    <source>
        <dbReference type="SMART" id="SM00984"/>
    </source>
</evidence>
<dbReference type="InterPro" id="IPR001732">
    <property type="entry name" value="UDP-Glc/GDP-Man_DH_N"/>
</dbReference>
<organism evidence="5">
    <name type="scientific">freshwater metagenome</name>
    <dbReference type="NCBI Taxonomy" id="449393"/>
    <lineage>
        <taxon>unclassified sequences</taxon>
        <taxon>metagenomes</taxon>
        <taxon>ecological metagenomes</taxon>
    </lineage>
</organism>
<evidence type="ECO:0000256" key="1">
    <source>
        <dbReference type="ARBA" id="ARBA00023002"/>
    </source>
</evidence>
<protein>
    <submittedName>
        <fullName evidence="5">Unannotated protein</fullName>
    </submittedName>
</protein>
<dbReference type="EMBL" id="CAFBSF010000020">
    <property type="protein sequence ID" value="CAB5239958.1"/>
    <property type="molecule type" value="Genomic_DNA"/>
</dbReference>
<dbReference type="InterPro" id="IPR036291">
    <property type="entry name" value="NAD(P)-bd_dom_sf"/>
</dbReference>
<dbReference type="PIRSF" id="PIRSF500136">
    <property type="entry name" value="UDP_ManNAc_DH"/>
    <property type="match status" value="1"/>
</dbReference>
<dbReference type="GO" id="GO:0000271">
    <property type="term" value="P:polysaccharide biosynthetic process"/>
    <property type="evidence" value="ECO:0007669"/>
    <property type="project" value="InterPro"/>
</dbReference>
<name>A0A6J7XU65_9ZZZZ</name>
<proteinExistence type="predicted"/>
<dbReference type="SMART" id="SM00984">
    <property type="entry name" value="UDPG_MGDP_dh_C"/>
    <property type="match status" value="1"/>
</dbReference>
<dbReference type="GO" id="GO:0051287">
    <property type="term" value="F:NAD binding"/>
    <property type="evidence" value="ECO:0007669"/>
    <property type="project" value="InterPro"/>
</dbReference>
<dbReference type="Pfam" id="PF03721">
    <property type="entry name" value="UDPG_MGDP_dh_N"/>
    <property type="match status" value="1"/>
</dbReference>
<evidence type="ECO:0000313" key="4">
    <source>
        <dbReference type="EMBL" id="CAB4825158.1"/>
    </source>
</evidence>
<dbReference type="Gene3D" id="3.40.50.720">
    <property type="entry name" value="NAD(P)-binding Rossmann-like Domain"/>
    <property type="match status" value="2"/>
</dbReference>
<dbReference type="InterPro" id="IPR014027">
    <property type="entry name" value="UDP-Glc/GDP-Man_DH_C"/>
</dbReference>
<accession>A0A6J7XU65</accession>
<sequence>MKVSIIGQGYVGLTISAFAGAHHTVVGFDKSQVVVDRLNKGISHIEGVDSSVIAGLLAKGTYKATSNSADIAGSDIVVIAVPTPLDSKRLPDLSYIDSACKVIAEHLDKPALIINESTSFPGTIRNFIKPTIEKHSKALLAHEYAISPERVDPGRIEWNQKNTPRLFSGLTPEATRRTREFYATFCDELIEVSSPEVAEAAKLFENTFRQVNIALVNELAQISHALGIDVRETLDAANTKPYGFMKFSPSAGVGGHCIPVDPSYLAHLALENGVRATFIARANEVNLEMPQYIAKRVADDNGGSLKGKKVLVVGVAYKPNVADTRETPAEHLIEALDDMGAVVTWSDSVVGSWQGKESAPLTGADIAIVVTKHDQVSEAEIMKAAPYVFDTTGKVKNAIQL</sequence>
<evidence type="ECO:0000313" key="5">
    <source>
        <dbReference type="EMBL" id="CAB5239958.1"/>
    </source>
</evidence>
<feature type="domain" description="UDP-glucose/GDP-mannose dehydrogenase C-terminal" evidence="3">
    <location>
        <begin position="311"/>
        <end position="397"/>
    </location>
</feature>
<dbReference type="GO" id="GO:0016628">
    <property type="term" value="F:oxidoreductase activity, acting on the CH-CH group of donors, NAD or NADP as acceptor"/>
    <property type="evidence" value="ECO:0007669"/>
    <property type="project" value="InterPro"/>
</dbReference>
<dbReference type="PANTHER" id="PTHR43491">
    <property type="entry name" value="UDP-N-ACETYL-D-MANNOSAMINE DEHYDROGENASE"/>
    <property type="match status" value="1"/>
</dbReference>
<dbReference type="SUPFAM" id="SSF48179">
    <property type="entry name" value="6-phosphogluconate dehydrogenase C-terminal domain-like"/>
    <property type="match status" value="1"/>
</dbReference>
<dbReference type="SUPFAM" id="SSF52413">
    <property type="entry name" value="UDP-glucose/GDP-mannose dehydrogenase C-terminal domain"/>
    <property type="match status" value="1"/>
</dbReference>
<dbReference type="PIRSF" id="PIRSF000124">
    <property type="entry name" value="UDPglc_GDPman_dh"/>
    <property type="match status" value="1"/>
</dbReference>
<dbReference type="PANTHER" id="PTHR43491:SF1">
    <property type="entry name" value="UDP-N-ACETYL-D-MANNOSAMINE DEHYDROGENASE"/>
    <property type="match status" value="1"/>
</dbReference>
<dbReference type="AlphaFoldDB" id="A0A6J7XU65"/>
<dbReference type="InterPro" id="IPR008927">
    <property type="entry name" value="6-PGluconate_DH-like_C_sf"/>
</dbReference>
<dbReference type="InterPro" id="IPR028359">
    <property type="entry name" value="UDP_ManNAc/GlcNAc_DH"/>
</dbReference>
<dbReference type="NCBIfam" id="TIGR03026">
    <property type="entry name" value="NDP-sugDHase"/>
    <property type="match status" value="1"/>
</dbReference>
<dbReference type="InterPro" id="IPR017476">
    <property type="entry name" value="UDP-Glc/GDP-Man"/>
</dbReference>
<reference evidence="5" key="1">
    <citation type="submission" date="2020-05" db="EMBL/GenBank/DDBJ databases">
        <authorList>
            <person name="Chiriac C."/>
            <person name="Salcher M."/>
            <person name="Ghai R."/>
            <person name="Kavagutti S V."/>
        </authorList>
    </citation>
    <scope>NUCLEOTIDE SEQUENCE</scope>
</reference>
<dbReference type="InterPro" id="IPR014026">
    <property type="entry name" value="UDP-Glc/GDP-Man_DH_dimer"/>
</dbReference>
<dbReference type="Pfam" id="PF00984">
    <property type="entry name" value="UDPG_MGDP_dh"/>
    <property type="match status" value="1"/>
</dbReference>
<dbReference type="EMBL" id="CAFABG010000023">
    <property type="protein sequence ID" value="CAB4825158.1"/>
    <property type="molecule type" value="Genomic_DNA"/>
</dbReference>
<evidence type="ECO:0000256" key="2">
    <source>
        <dbReference type="ARBA" id="ARBA00023027"/>
    </source>
</evidence>
<gene>
    <name evidence="4" type="ORF">UFOPK3181_00474</name>
    <name evidence="5" type="ORF">UFOPK3520_00451</name>
</gene>
<keyword evidence="2" id="KW-0520">NAD</keyword>
<dbReference type="Pfam" id="PF03720">
    <property type="entry name" value="UDPG_MGDP_dh_C"/>
    <property type="match status" value="1"/>
</dbReference>
<dbReference type="SUPFAM" id="SSF51735">
    <property type="entry name" value="NAD(P)-binding Rossmann-fold domains"/>
    <property type="match status" value="1"/>
</dbReference>
<dbReference type="GO" id="GO:0016616">
    <property type="term" value="F:oxidoreductase activity, acting on the CH-OH group of donors, NAD or NADP as acceptor"/>
    <property type="evidence" value="ECO:0007669"/>
    <property type="project" value="InterPro"/>
</dbReference>
<keyword evidence="1" id="KW-0560">Oxidoreductase</keyword>